<evidence type="ECO:0000313" key="11">
    <source>
        <dbReference type="EMBL" id="KAG5672935.1"/>
    </source>
</evidence>
<evidence type="ECO:0000259" key="10">
    <source>
        <dbReference type="PROSITE" id="PS50249"/>
    </source>
</evidence>
<dbReference type="PANTHER" id="PTHR12947:SF13">
    <property type="entry name" value="FI19924P1"/>
    <property type="match status" value="1"/>
</dbReference>
<evidence type="ECO:0000256" key="1">
    <source>
        <dbReference type="ARBA" id="ARBA00001947"/>
    </source>
</evidence>
<evidence type="ECO:0000256" key="5">
    <source>
        <dbReference type="ARBA" id="ARBA00022786"/>
    </source>
</evidence>
<dbReference type="GO" id="GO:0005768">
    <property type="term" value="C:endosome"/>
    <property type="evidence" value="ECO:0007669"/>
    <property type="project" value="TreeGrafter"/>
</dbReference>
<evidence type="ECO:0000256" key="2">
    <source>
        <dbReference type="ARBA" id="ARBA00010981"/>
    </source>
</evidence>
<evidence type="ECO:0000313" key="12">
    <source>
        <dbReference type="Proteomes" id="UP001107558"/>
    </source>
</evidence>
<dbReference type="AlphaFoldDB" id="A0A9J6BSV0"/>
<proteinExistence type="inferred from homology"/>
<dbReference type="GO" id="GO:0046872">
    <property type="term" value="F:metal ion binding"/>
    <property type="evidence" value="ECO:0007669"/>
    <property type="project" value="UniProtKB-KW"/>
</dbReference>
<dbReference type="InterPro" id="IPR015063">
    <property type="entry name" value="USP8_dimer"/>
</dbReference>
<comment type="similarity">
    <text evidence="2">Belongs to the peptidase M67C family.</text>
</comment>
<dbReference type="Gene3D" id="3.40.140.10">
    <property type="entry name" value="Cytidine Deaminase, domain 2"/>
    <property type="match status" value="1"/>
</dbReference>
<dbReference type="EMBL" id="JADBJN010000003">
    <property type="protein sequence ID" value="KAG5672935.1"/>
    <property type="molecule type" value="Genomic_DNA"/>
</dbReference>
<dbReference type="GO" id="GO:0016020">
    <property type="term" value="C:membrane"/>
    <property type="evidence" value="ECO:0007669"/>
    <property type="project" value="TreeGrafter"/>
</dbReference>
<evidence type="ECO:0000256" key="4">
    <source>
        <dbReference type="ARBA" id="ARBA00022723"/>
    </source>
</evidence>
<comment type="cofactor">
    <cofactor evidence="1">
        <name>Zn(2+)</name>
        <dbReference type="ChEBI" id="CHEBI:29105"/>
    </cofactor>
</comment>
<dbReference type="GO" id="GO:0061578">
    <property type="term" value="F:K63-linked deubiquitinase activity"/>
    <property type="evidence" value="ECO:0007669"/>
    <property type="project" value="InterPro"/>
</dbReference>
<dbReference type="GO" id="GO:0070536">
    <property type="term" value="P:protein K63-linked deubiquitination"/>
    <property type="evidence" value="ECO:0007669"/>
    <property type="project" value="InterPro"/>
</dbReference>
<keyword evidence="5" id="KW-0833">Ubl conjugation pathway</keyword>
<keyword evidence="4" id="KW-0479">Metal-binding</keyword>
<dbReference type="InterPro" id="IPR037518">
    <property type="entry name" value="MPN"/>
</dbReference>
<dbReference type="GO" id="GO:0006508">
    <property type="term" value="P:proteolysis"/>
    <property type="evidence" value="ECO:0007669"/>
    <property type="project" value="UniProtKB-KW"/>
</dbReference>
<accession>A0A9J6BSV0</accession>
<dbReference type="CDD" id="cd08066">
    <property type="entry name" value="MPN_AMSH_like"/>
    <property type="match status" value="1"/>
</dbReference>
<dbReference type="InterPro" id="IPR000555">
    <property type="entry name" value="JAMM/MPN+_dom"/>
</dbReference>
<sequence>MADLINFNQMGIVEPEKRLKQLNESGSNINVDKNQNILRYYRSGNEIYRMAKIYMQEGNHENAYILFLRFLTLFVEKIREHPNYKEVPADFKKSNKEKMTEIMTLTEKLKAKLLDRYKKEYEQFLIDQENERKKAIEEAKRKEIENAKNKSKISGPSAASTNVIMPSAPNFADLDQIVYPNDFPTDPKKPTQAAARDYKGLLPGTKPPSYDRLLKPSISLMEGGLRTLKIPDDTMKKFLDVAASNTMKNIETCGILCGKLQNHQLSITHVILPKQTGTSDSCNTMNEEEIFDIQDQMNLITLGWIHTHPTQSAFLSSVDLHTQCGYQIMLPEAIAIVCSPKYEELGFFTLTTEGIDFISKCTQTGFHPHPNDQFMEAMHYKLEKDKHIIITDLRGR</sequence>
<dbReference type="Pfam" id="PF01398">
    <property type="entry name" value="JAB"/>
    <property type="match status" value="1"/>
</dbReference>
<dbReference type="Proteomes" id="UP001107558">
    <property type="component" value="Chromosome 3"/>
</dbReference>
<feature type="coiled-coil region" evidence="9">
    <location>
        <begin position="114"/>
        <end position="150"/>
    </location>
</feature>
<dbReference type="PROSITE" id="PS50249">
    <property type="entry name" value="MPN"/>
    <property type="match status" value="1"/>
</dbReference>
<dbReference type="SMART" id="SM00232">
    <property type="entry name" value="JAB_MPN"/>
    <property type="match status" value="1"/>
</dbReference>
<keyword evidence="3" id="KW-0645">Protease</keyword>
<evidence type="ECO:0000256" key="9">
    <source>
        <dbReference type="SAM" id="Coils"/>
    </source>
</evidence>
<comment type="caution">
    <text evidence="11">The sequence shown here is derived from an EMBL/GenBank/DDBJ whole genome shotgun (WGS) entry which is preliminary data.</text>
</comment>
<evidence type="ECO:0000256" key="8">
    <source>
        <dbReference type="ARBA" id="ARBA00023049"/>
    </source>
</evidence>
<dbReference type="PANTHER" id="PTHR12947">
    <property type="entry name" value="AMSH-LIKE PROTEASE"/>
    <property type="match status" value="1"/>
</dbReference>
<keyword evidence="7" id="KW-0862">Zinc</keyword>
<dbReference type="InterPro" id="IPR044098">
    <property type="entry name" value="STAMBP/STALP-like_MPN"/>
</dbReference>
<name>A0A9J6BSV0_POLVA</name>
<dbReference type="Pfam" id="PF08969">
    <property type="entry name" value="USP8_dimer"/>
    <property type="match status" value="1"/>
</dbReference>
<keyword evidence="9" id="KW-0175">Coiled coil</keyword>
<keyword evidence="8" id="KW-0482">Metalloprotease</keyword>
<keyword evidence="6" id="KW-0378">Hydrolase</keyword>
<dbReference type="Gene3D" id="1.20.58.80">
    <property type="entry name" value="Phosphotransferase system, lactose/cellobiose-type IIA subunit"/>
    <property type="match status" value="1"/>
</dbReference>
<evidence type="ECO:0000256" key="3">
    <source>
        <dbReference type="ARBA" id="ARBA00022670"/>
    </source>
</evidence>
<dbReference type="SUPFAM" id="SSF102712">
    <property type="entry name" value="JAB1/MPN domain"/>
    <property type="match status" value="1"/>
</dbReference>
<organism evidence="11 12">
    <name type="scientific">Polypedilum vanderplanki</name>
    <name type="common">Sleeping chironomid midge</name>
    <dbReference type="NCBI Taxonomy" id="319348"/>
    <lineage>
        <taxon>Eukaryota</taxon>
        <taxon>Metazoa</taxon>
        <taxon>Ecdysozoa</taxon>
        <taxon>Arthropoda</taxon>
        <taxon>Hexapoda</taxon>
        <taxon>Insecta</taxon>
        <taxon>Pterygota</taxon>
        <taxon>Neoptera</taxon>
        <taxon>Endopterygota</taxon>
        <taxon>Diptera</taxon>
        <taxon>Nematocera</taxon>
        <taxon>Chironomoidea</taxon>
        <taxon>Chironomidae</taxon>
        <taxon>Chironominae</taxon>
        <taxon>Polypedilum</taxon>
        <taxon>Polypedilum</taxon>
    </lineage>
</organism>
<feature type="domain" description="MPN" evidence="10">
    <location>
        <begin position="228"/>
        <end position="356"/>
    </location>
</feature>
<dbReference type="SUPFAM" id="SSF140856">
    <property type="entry name" value="USP8 N-terminal domain-like"/>
    <property type="match status" value="1"/>
</dbReference>
<dbReference type="GO" id="GO:0140492">
    <property type="term" value="F:metal-dependent deubiquitinase activity"/>
    <property type="evidence" value="ECO:0007669"/>
    <property type="project" value="InterPro"/>
</dbReference>
<keyword evidence="12" id="KW-1185">Reference proteome</keyword>
<evidence type="ECO:0000256" key="6">
    <source>
        <dbReference type="ARBA" id="ARBA00022801"/>
    </source>
</evidence>
<gene>
    <name evidence="11" type="ORF">PVAND_003022</name>
</gene>
<protein>
    <recommendedName>
        <fullName evidence="10">MPN domain-containing protein</fullName>
    </recommendedName>
</protein>
<dbReference type="OrthoDB" id="3640at2759"/>
<reference evidence="11" key="1">
    <citation type="submission" date="2021-03" db="EMBL/GenBank/DDBJ databases">
        <title>Chromosome level genome of the anhydrobiotic midge Polypedilum vanderplanki.</title>
        <authorList>
            <person name="Yoshida Y."/>
            <person name="Kikawada T."/>
            <person name="Gusev O."/>
        </authorList>
    </citation>
    <scope>NUCLEOTIDE SEQUENCE</scope>
    <source>
        <strain evidence="11">NIAS01</strain>
        <tissue evidence="11">Whole body or cell culture</tissue>
    </source>
</reference>
<dbReference type="FunFam" id="3.40.140.10:FF:000010">
    <property type="entry name" value="AMSH-like protease isoform X1"/>
    <property type="match status" value="1"/>
</dbReference>
<evidence type="ECO:0000256" key="7">
    <source>
        <dbReference type="ARBA" id="ARBA00022833"/>
    </source>
</evidence>